<gene>
    <name evidence="2" type="ORF">VE25_12430</name>
</gene>
<keyword evidence="3" id="KW-1185">Reference proteome</keyword>
<dbReference type="AlphaFoldDB" id="A0A0F5FRJ1"/>
<evidence type="ECO:0000313" key="3">
    <source>
        <dbReference type="Proteomes" id="UP000033632"/>
    </source>
</evidence>
<comment type="caution">
    <text evidence="2">The sequence shown here is derived from an EMBL/GenBank/DDBJ whole genome shotgun (WGS) entry which is preliminary data.</text>
</comment>
<reference evidence="2 3" key="1">
    <citation type="submission" date="2015-03" db="EMBL/GenBank/DDBJ databases">
        <authorList>
            <person name="Hassan Y.I."/>
            <person name="Lepp D."/>
            <person name="Li X.-Z."/>
            <person name="Zhou T."/>
        </authorList>
    </citation>
    <scope>NUCLEOTIDE SEQUENCE [LARGE SCALE GENOMIC DNA]</scope>
    <source>
        <strain evidence="2 3">BD-c194</strain>
    </source>
</reference>
<feature type="compositionally biased region" description="Pro residues" evidence="1">
    <location>
        <begin position="38"/>
        <end position="48"/>
    </location>
</feature>
<evidence type="ECO:0000313" key="2">
    <source>
        <dbReference type="EMBL" id="KKB11504.1"/>
    </source>
</evidence>
<dbReference type="Proteomes" id="UP000033632">
    <property type="component" value="Unassembled WGS sequence"/>
</dbReference>
<accession>A0A0F5FRJ1</accession>
<dbReference type="EMBL" id="JZEX01000115">
    <property type="protein sequence ID" value="KKB11504.1"/>
    <property type="molecule type" value="Genomic_DNA"/>
</dbReference>
<sequence>MPATVTRPPPRARWPRPAQRWPRRALRYRATSLRRTRPTPPALWPVSPPSRRVPRNPTSSRAMARASTP</sequence>
<name>A0A0F5FRJ1_9HYPH</name>
<feature type="region of interest" description="Disordered" evidence="1">
    <location>
        <begin position="1"/>
        <end position="69"/>
    </location>
</feature>
<protein>
    <submittedName>
        <fullName evidence="2">Uncharacterized protein</fullName>
    </submittedName>
</protein>
<evidence type="ECO:0000256" key="1">
    <source>
        <dbReference type="SAM" id="MobiDB-lite"/>
    </source>
</evidence>
<proteinExistence type="predicted"/>
<organism evidence="2 3">
    <name type="scientific">Devosia geojensis</name>
    <dbReference type="NCBI Taxonomy" id="443610"/>
    <lineage>
        <taxon>Bacteria</taxon>
        <taxon>Pseudomonadati</taxon>
        <taxon>Pseudomonadota</taxon>
        <taxon>Alphaproteobacteria</taxon>
        <taxon>Hyphomicrobiales</taxon>
        <taxon>Devosiaceae</taxon>
        <taxon>Devosia</taxon>
    </lineage>
</organism>
<feature type="compositionally biased region" description="Basic residues" evidence="1">
    <location>
        <begin position="21"/>
        <end position="37"/>
    </location>
</feature>